<protein>
    <submittedName>
        <fullName evidence="1">Uncharacterized protein</fullName>
    </submittedName>
</protein>
<evidence type="ECO:0000313" key="2">
    <source>
        <dbReference type="Proteomes" id="UP001158050"/>
    </source>
</evidence>
<dbReference type="Gene3D" id="3.80.10.10">
    <property type="entry name" value="Ribonuclease Inhibitor"/>
    <property type="match status" value="1"/>
</dbReference>
<dbReference type="InterPro" id="IPR032675">
    <property type="entry name" value="LRR_dom_sf"/>
</dbReference>
<dbReference type="RefSeq" id="WP_283417271.1">
    <property type="nucleotide sequence ID" value="NZ_FXUO01000006.1"/>
</dbReference>
<dbReference type="Proteomes" id="UP001158050">
    <property type="component" value="Unassembled WGS sequence"/>
</dbReference>
<reference evidence="1 2" key="1">
    <citation type="submission" date="2017-05" db="EMBL/GenBank/DDBJ databases">
        <authorList>
            <person name="Varghese N."/>
            <person name="Submissions S."/>
        </authorList>
    </citation>
    <scope>NUCLEOTIDE SEQUENCE [LARGE SCALE GENOMIC DNA]</scope>
    <source>
        <strain evidence="1 2">DSM 18015</strain>
    </source>
</reference>
<dbReference type="EMBL" id="FXUO01000006">
    <property type="protein sequence ID" value="SMP94683.1"/>
    <property type="molecule type" value="Genomic_DNA"/>
</dbReference>
<keyword evidence="2" id="KW-1185">Reference proteome</keyword>
<organism evidence="1 2">
    <name type="scientific">Epilithonimonas pallida</name>
    <dbReference type="NCBI Taxonomy" id="373671"/>
    <lineage>
        <taxon>Bacteria</taxon>
        <taxon>Pseudomonadati</taxon>
        <taxon>Bacteroidota</taxon>
        <taxon>Flavobacteriia</taxon>
        <taxon>Flavobacteriales</taxon>
        <taxon>Weeksellaceae</taxon>
        <taxon>Chryseobacterium group</taxon>
        <taxon>Epilithonimonas</taxon>
    </lineage>
</organism>
<gene>
    <name evidence="1" type="ORF">SAMN05421679_10686</name>
</gene>
<proteinExistence type="predicted"/>
<accession>A0ABY1R3X9</accession>
<evidence type="ECO:0000313" key="1">
    <source>
        <dbReference type="EMBL" id="SMP94683.1"/>
    </source>
</evidence>
<name>A0ABY1R3X9_9FLAO</name>
<dbReference type="SUPFAM" id="SSF52058">
    <property type="entry name" value="L domain-like"/>
    <property type="match status" value="1"/>
</dbReference>
<comment type="caution">
    <text evidence="1">The sequence shown here is derived from an EMBL/GenBank/DDBJ whole genome shotgun (WGS) entry which is preliminary data.</text>
</comment>
<sequence length="428" mass="46452">MIRLNNDIITDTNKVPLGLYTLPALEFDVRFTAFPPSKRAPTDQYYGTLIFTNSGNNIIYIDFGDGSSVFTQSFTGNWSWVTSNGPLKTYPNSNSKIVKIWFEYPWKITSIVSDYMYFYGDFIGNIGLYKLDTLDLGQMNFATLNSFKGGIYTNFKLQATGNTITALPDSISRSRINTLLLGGSTFNFSNGTTNKLENLINIQGLVSFSINGATKSTTTFPSNLKDCSMLRNLDVTGSTTIPDNIGKCAQITSLSLGKQVALVTGGSNGGCNMTSWGYGIGEMSNLVNLYSEGIIGSTTFPTTQVIGLELNAKLKNLYLGSVFGTVSEVDTFIDNLYNQITTNQTPGTITTVPLRGITLSLRNFGGAYTKYTPRPSGTFQAPTDFVLNSANGTPASPLEKLYVIAKNYKWSITITGTAGGTTTQTLIP</sequence>